<dbReference type="PANTHER" id="PTHR33677">
    <property type="entry name" value="TRANSCRIPTIONAL REPRESSOR FRMR-RELATED"/>
    <property type="match status" value="1"/>
</dbReference>
<keyword evidence="2" id="KW-1185">Reference proteome</keyword>
<evidence type="ECO:0000313" key="1">
    <source>
        <dbReference type="EMBL" id="GLC32013.1"/>
    </source>
</evidence>
<comment type="caution">
    <text evidence="1">The sequence shown here is derived from an EMBL/GenBank/DDBJ whole genome shotgun (WGS) entry which is preliminary data.</text>
</comment>
<sequence length="90" mass="10207">MEKNNEDTTKQITNRLSRIIGQLQAIKRMTEEKRECGEVLIQISAARSALDSAAKMILQNHINTCIQDAVEKNDESAINDLNKVLSKFLY</sequence>
<organism evidence="1 2">
    <name type="scientific">Clostridium omnivorum</name>
    <dbReference type="NCBI Taxonomy" id="1604902"/>
    <lineage>
        <taxon>Bacteria</taxon>
        <taxon>Bacillati</taxon>
        <taxon>Bacillota</taxon>
        <taxon>Clostridia</taxon>
        <taxon>Eubacteriales</taxon>
        <taxon>Clostridiaceae</taxon>
        <taxon>Clostridium</taxon>
    </lineage>
</organism>
<dbReference type="InterPro" id="IPR003735">
    <property type="entry name" value="Metal_Tscrpt_repr"/>
</dbReference>
<dbReference type="RefSeq" id="WP_264851325.1">
    <property type="nucleotide sequence ID" value="NZ_BRXR01000001.1"/>
</dbReference>
<reference evidence="1 2" key="1">
    <citation type="journal article" date="2024" name="Int. J. Syst. Evol. Microbiol.">
        <title>Clostridium omnivorum sp. nov., isolated from anoxic soil under the treatment of reductive soil disinfestation.</title>
        <authorList>
            <person name="Ueki A."/>
            <person name="Tonouchi A."/>
            <person name="Kaku N."/>
            <person name="Honma S."/>
            <person name="Ueki K."/>
        </authorList>
    </citation>
    <scope>NUCLEOTIDE SEQUENCE [LARGE SCALE GENOMIC DNA]</scope>
    <source>
        <strain evidence="1 2">E14</strain>
    </source>
</reference>
<accession>A0ABQ5N9S4</accession>
<evidence type="ECO:0008006" key="3">
    <source>
        <dbReference type="Google" id="ProtNLM"/>
    </source>
</evidence>
<name>A0ABQ5N9S4_9CLOT</name>
<dbReference type="InterPro" id="IPR038390">
    <property type="entry name" value="Metal_Tscrpt_repr_sf"/>
</dbReference>
<dbReference type="PANTHER" id="PTHR33677:SF3">
    <property type="entry name" value="COPPER-SENSING TRANSCRIPTIONAL REPRESSOR RICR"/>
    <property type="match status" value="1"/>
</dbReference>
<dbReference type="Pfam" id="PF02583">
    <property type="entry name" value="Trns_repr_metal"/>
    <property type="match status" value="1"/>
</dbReference>
<dbReference type="EMBL" id="BRXR01000001">
    <property type="protein sequence ID" value="GLC32013.1"/>
    <property type="molecule type" value="Genomic_DNA"/>
</dbReference>
<evidence type="ECO:0000313" key="2">
    <source>
        <dbReference type="Proteomes" id="UP001208567"/>
    </source>
</evidence>
<protein>
    <recommendedName>
        <fullName evidence="3">Transcriptional regulator</fullName>
    </recommendedName>
</protein>
<proteinExistence type="predicted"/>
<dbReference type="Gene3D" id="1.20.58.1000">
    <property type="entry name" value="Metal-sensitive repressor, helix protomer"/>
    <property type="match status" value="1"/>
</dbReference>
<gene>
    <name evidence="1" type="ORF">bsdE14_34230</name>
</gene>
<dbReference type="Proteomes" id="UP001208567">
    <property type="component" value="Unassembled WGS sequence"/>
</dbReference>